<evidence type="ECO:0000256" key="2">
    <source>
        <dbReference type="ARBA" id="ARBA00015450"/>
    </source>
</evidence>
<comment type="subcellular location">
    <subcellularLocation>
        <location evidence="1">Cytoplasm</location>
    </subcellularLocation>
</comment>
<evidence type="ECO:0000256" key="4">
    <source>
        <dbReference type="ARBA" id="ARBA00022553"/>
    </source>
</evidence>
<dbReference type="Gene3D" id="1.25.40.90">
    <property type="match status" value="1"/>
</dbReference>
<dbReference type="CDD" id="cd21387">
    <property type="entry name" value="GAT_Hrs"/>
    <property type="match status" value="1"/>
</dbReference>
<keyword evidence="3" id="KW-0963">Cytoplasm</keyword>
<reference evidence="13 14" key="1">
    <citation type="submission" date="2024-08" db="EMBL/GenBank/DDBJ databases">
        <authorList>
            <person name="Cucini C."/>
            <person name="Frati F."/>
        </authorList>
    </citation>
    <scope>NUCLEOTIDE SEQUENCE [LARGE SCALE GENOMIC DNA]</scope>
</reference>
<keyword evidence="7" id="KW-0862">Zinc</keyword>
<organism evidence="13 14">
    <name type="scientific">Orchesella dallaii</name>
    <dbReference type="NCBI Taxonomy" id="48710"/>
    <lineage>
        <taxon>Eukaryota</taxon>
        <taxon>Metazoa</taxon>
        <taxon>Ecdysozoa</taxon>
        <taxon>Arthropoda</taxon>
        <taxon>Hexapoda</taxon>
        <taxon>Collembola</taxon>
        <taxon>Entomobryomorpha</taxon>
        <taxon>Entomobryoidea</taxon>
        <taxon>Orchesellidae</taxon>
        <taxon>Orchesellinae</taxon>
        <taxon>Orchesella</taxon>
    </lineage>
</organism>
<feature type="compositionally biased region" description="Low complexity" evidence="10">
    <location>
        <begin position="554"/>
        <end position="565"/>
    </location>
</feature>
<keyword evidence="9" id="KW-0175">Coiled coil</keyword>
<evidence type="ECO:0000256" key="8">
    <source>
        <dbReference type="PROSITE-ProRule" id="PRU00091"/>
    </source>
</evidence>
<feature type="compositionally biased region" description="Polar residues" evidence="10">
    <location>
        <begin position="581"/>
        <end position="590"/>
    </location>
</feature>
<evidence type="ECO:0000256" key="7">
    <source>
        <dbReference type="ARBA" id="ARBA00022833"/>
    </source>
</evidence>
<dbReference type="Gene3D" id="1.20.5.1940">
    <property type="match status" value="1"/>
</dbReference>
<evidence type="ECO:0000256" key="5">
    <source>
        <dbReference type="ARBA" id="ARBA00022723"/>
    </source>
</evidence>
<dbReference type="Pfam" id="PF01363">
    <property type="entry name" value="FYVE"/>
    <property type="match status" value="1"/>
</dbReference>
<feature type="compositionally biased region" description="Low complexity" evidence="10">
    <location>
        <begin position="665"/>
        <end position="702"/>
    </location>
</feature>
<dbReference type="Gene3D" id="3.30.40.10">
    <property type="entry name" value="Zinc/RING finger domain, C3HC4 (zinc finger)"/>
    <property type="match status" value="1"/>
</dbReference>
<dbReference type="PIRSF" id="PIRSF036956">
    <property type="entry name" value="Hrs_Vps27"/>
    <property type="match status" value="1"/>
</dbReference>
<dbReference type="PANTHER" id="PTHR46275:SF1">
    <property type="entry name" value="HEPATOCYTE GROWTH FACTOR-REGULATED TYROSINE KINASE SUBSTRATE"/>
    <property type="match status" value="1"/>
</dbReference>
<evidence type="ECO:0000256" key="3">
    <source>
        <dbReference type="ARBA" id="ARBA00022490"/>
    </source>
</evidence>
<dbReference type="InterPro" id="IPR011011">
    <property type="entry name" value="Znf_FYVE_PHD"/>
</dbReference>
<dbReference type="SUPFAM" id="SSF48464">
    <property type="entry name" value="ENTH/VHS domain"/>
    <property type="match status" value="1"/>
</dbReference>
<evidence type="ECO:0000256" key="10">
    <source>
        <dbReference type="SAM" id="MobiDB-lite"/>
    </source>
</evidence>
<dbReference type="InterPro" id="IPR002014">
    <property type="entry name" value="VHS_dom"/>
</dbReference>
<feature type="region of interest" description="Disordered" evidence="10">
    <location>
        <begin position="553"/>
        <end position="738"/>
    </location>
</feature>
<dbReference type="InterPro" id="IPR000306">
    <property type="entry name" value="Znf_FYVE"/>
</dbReference>
<feature type="coiled-coil region" evidence="9">
    <location>
        <begin position="446"/>
        <end position="539"/>
    </location>
</feature>
<dbReference type="Proteomes" id="UP001642540">
    <property type="component" value="Unassembled WGS sequence"/>
</dbReference>
<sequence length="738" mass="82920">MATIFKSTGHAQFDKLLEKATSNLLLEPEWASIIQICDLIRQKDCQPKYAMGQIKKKIQAPNPHVGFYGLQVLESVVKNCGSPIHEEIATKTFMEELMKLAKTSQHDNIREKVLELIQCWAHAFRKIPSYRAVQDVLNIMKAEGAKFPPLVEADAMFVADQAPEWADGECCHRCRVEFSFTQRKHHCRACGQIFCNKCSGKECTLPRFGIEKEVRVCDACYEKYGKEGVGGERTSSSSSSFDDHRVNGGGNSGVAAGPKVSAPPGATPNPDKTKELELAEEEQLQLALAISQSEAEAKEQEMKKRTKVYNLEPATITSPVVQQPPKEVDPDPELSRYLNRSYWENKSANSTAPEKSFVPSAPFKSANVSVAPQTQVSIAPEPILTPEDKTIDMFVENLRSQIEMFVNRMKSNSSRGRPIANDTSVQSLFMSITHMHSQLLAYIQVQDNARGRYELLQDKLNQVRDARAALDDLRNEHAEAIRRQQEEQERVRAYQMAQKLALMRQKKNEYLQYQRQLAMQRMQEQEREMQLRIAQEQAKVFANVPVGQPWGVMPQQGYPGMQQQPPQGPPPQHYGQWGPPNQQVMNSPTGGNMMYGGMHEQQDMSQQMQGGHNQMQGPQQQMGPPPQQQQQQQMGPPPGQPQQQQMGPPPGQPQQQQMGPPPGQPQQQQMGPPPQQQQQQQQMAPQQQMSQGPQPGMQAAPQQMPPPQQQQQPMPQQPQQMQEHAAPPPAVAELISFD</sequence>
<evidence type="ECO:0000313" key="13">
    <source>
        <dbReference type="EMBL" id="CAL8124153.1"/>
    </source>
</evidence>
<keyword evidence="5" id="KW-0479">Metal-binding</keyword>
<dbReference type="PANTHER" id="PTHR46275">
    <property type="entry name" value="HEPATOCYTE GROWTH FACTOR-REGULATED TYROSINE KINASE SUBSTRATE"/>
    <property type="match status" value="1"/>
</dbReference>
<dbReference type="SMART" id="SM00288">
    <property type="entry name" value="VHS"/>
    <property type="match status" value="1"/>
</dbReference>
<dbReference type="PROSITE" id="PS50179">
    <property type="entry name" value="VHS"/>
    <property type="match status" value="1"/>
</dbReference>
<dbReference type="InterPro" id="IPR013083">
    <property type="entry name" value="Znf_RING/FYVE/PHD"/>
</dbReference>
<accession>A0ABP1RER9</accession>
<feature type="domain" description="FYVE-type" evidence="11">
    <location>
        <begin position="165"/>
        <end position="225"/>
    </location>
</feature>
<evidence type="ECO:0000313" key="14">
    <source>
        <dbReference type="Proteomes" id="UP001642540"/>
    </source>
</evidence>
<dbReference type="PROSITE" id="PS50178">
    <property type="entry name" value="ZF_FYVE"/>
    <property type="match status" value="1"/>
</dbReference>
<protein>
    <recommendedName>
        <fullName evidence="2">Hepatocyte growth factor-regulated tyrosine kinase substrate</fullName>
    </recommendedName>
</protein>
<feature type="domain" description="VHS" evidence="12">
    <location>
        <begin position="20"/>
        <end position="148"/>
    </location>
</feature>
<dbReference type="InterPro" id="IPR017073">
    <property type="entry name" value="HGS/VPS27"/>
</dbReference>
<dbReference type="Pfam" id="PF00790">
    <property type="entry name" value="VHS"/>
    <property type="match status" value="1"/>
</dbReference>
<evidence type="ECO:0000256" key="1">
    <source>
        <dbReference type="ARBA" id="ARBA00004496"/>
    </source>
</evidence>
<feature type="compositionally biased region" description="Low complexity" evidence="10">
    <location>
        <begin position="709"/>
        <end position="725"/>
    </location>
</feature>
<dbReference type="Pfam" id="PF12210">
    <property type="entry name" value="Hrs_helical"/>
    <property type="match status" value="1"/>
</dbReference>
<dbReference type="CDD" id="cd03569">
    <property type="entry name" value="VHS_Hrs"/>
    <property type="match status" value="1"/>
</dbReference>
<feature type="region of interest" description="Disordered" evidence="10">
    <location>
        <begin position="227"/>
        <end position="272"/>
    </location>
</feature>
<dbReference type="EMBL" id="CAXLJM020000068">
    <property type="protein sequence ID" value="CAL8124153.1"/>
    <property type="molecule type" value="Genomic_DNA"/>
</dbReference>
<keyword evidence="6 8" id="KW-0863">Zinc-finger</keyword>
<dbReference type="SMART" id="SM00064">
    <property type="entry name" value="FYVE"/>
    <property type="match status" value="1"/>
</dbReference>
<dbReference type="InterPro" id="IPR003903">
    <property type="entry name" value="UIM_dom"/>
</dbReference>
<keyword evidence="4" id="KW-0597">Phosphoprotein</keyword>
<dbReference type="SUPFAM" id="SSF57903">
    <property type="entry name" value="FYVE/PHD zinc finger"/>
    <property type="match status" value="1"/>
</dbReference>
<evidence type="ECO:0000259" key="12">
    <source>
        <dbReference type="PROSITE" id="PS50179"/>
    </source>
</evidence>
<dbReference type="InterPro" id="IPR017455">
    <property type="entry name" value="Znf_FYVE-rel"/>
</dbReference>
<comment type="caution">
    <text evidence="13">The sequence shown here is derived from an EMBL/GenBank/DDBJ whole genome shotgun (WGS) entry which is preliminary data.</text>
</comment>
<dbReference type="InterPro" id="IPR008942">
    <property type="entry name" value="ENTH_VHS"/>
</dbReference>
<name>A0ABP1RER9_9HEXA</name>
<gene>
    <name evidence="13" type="ORF">ODALV1_LOCUS20488</name>
</gene>
<proteinExistence type="predicted"/>
<keyword evidence="14" id="KW-1185">Reference proteome</keyword>
<evidence type="ECO:0000256" key="6">
    <source>
        <dbReference type="ARBA" id="ARBA00022771"/>
    </source>
</evidence>
<dbReference type="InterPro" id="IPR024641">
    <property type="entry name" value="HRS_helical"/>
</dbReference>
<feature type="compositionally biased region" description="Low complexity" evidence="10">
    <location>
        <begin position="606"/>
        <end position="634"/>
    </location>
</feature>
<evidence type="ECO:0000259" key="11">
    <source>
        <dbReference type="PROSITE" id="PS50178"/>
    </source>
</evidence>
<evidence type="ECO:0000256" key="9">
    <source>
        <dbReference type="SAM" id="Coils"/>
    </source>
</evidence>
<dbReference type="PROSITE" id="PS50330">
    <property type="entry name" value="UIM"/>
    <property type="match status" value="1"/>
</dbReference>
<dbReference type="CDD" id="cd15720">
    <property type="entry name" value="FYVE_Hrs"/>
    <property type="match status" value="1"/>
</dbReference>